<sequence>MVFLSVWIAGCMVVRLHQAQCLTQFFTLVYAAKAGFVLHKIQFQDLFAV</sequence>
<keyword evidence="2" id="KW-1185">Reference proteome</keyword>
<dbReference type="HOGENOM" id="CLU_3136657_0_0_4"/>
<comment type="caution">
    <text evidence="1">The sequence shown here is derived from an EMBL/GenBank/DDBJ whole genome shotgun (WGS) entry which is preliminary data.</text>
</comment>
<protein>
    <submittedName>
        <fullName evidence="1">Major facilitator superfamily transporter</fullName>
    </submittedName>
</protein>
<proteinExistence type="predicted"/>
<dbReference type="AlphaFoldDB" id="F5S5D2"/>
<evidence type="ECO:0000313" key="1">
    <source>
        <dbReference type="EMBL" id="EGK11300.1"/>
    </source>
</evidence>
<dbReference type="Proteomes" id="UP000004207">
    <property type="component" value="Unassembled WGS sequence"/>
</dbReference>
<reference evidence="1 2" key="1">
    <citation type="submission" date="2011-04" db="EMBL/GenBank/DDBJ databases">
        <authorList>
            <person name="Muzny D."/>
            <person name="Qin X."/>
            <person name="Deng J."/>
            <person name="Jiang H."/>
            <person name="Liu Y."/>
            <person name="Qu J."/>
            <person name="Song X.-Z."/>
            <person name="Zhang L."/>
            <person name="Thornton R."/>
            <person name="Coyle M."/>
            <person name="Francisco L."/>
            <person name="Jackson L."/>
            <person name="Javaid M."/>
            <person name="Korchina V."/>
            <person name="Kovar C."/>
            <person name="Mata R."/>
            <person name="Mathew T."/>
            <person name="Ngo R."/>
            <person name="Nguyen L."/>
            <person name="Nguyen N."/>
            <person name="Okwuonu G."/>
            <person name="Ongeri F."/>
            <person name="Pham C."/>
            <person name="Simmons D."/>
            <person name="Wilczek-Boney K."/>
            <person name="Hale W."/>
            <person name="Jakkamsetti A."/>
            <person name="Pham P."/>
            <person name="Ruth R."/>
            <person name="San Lucas F."/>
            <person name="Warren J."/>
            <person name="Zhang J."/>
            <person name="Zhao Z."/>
            <person name="Zhou C."/>
            <person name="Zhu D."/>
            <person name="Lee S."/>
            <person name="Bess C."/>
            <person name="Blankenburg K."/>
            <person name="Forbes L."/>
            <person name="Fu Q."/>
            <person name="Gubbala S."/>
            <person name="Hirani K."/>
            <person name="Jayaseelan J.C."/>
            <person name="Lara F."/>
            <person name="Munidasa M."/>
            <person name="Palculict T."/>
            <person name="Patil S."/>
            <person name="Pu L.-L."/>
            <person name="Saada N."/>
            <person name="Tang L."/>
            <person name="Weissenberger G."/>
            <person name="Zhu Y."/>
            <person name="Hemphill L."/>
            <person name="Shang Y."/>
            <person name="Youmans B."/>
            <person name="Ayvaz T."/>
            <person name="Ross M."/>
            <person name="Santibanez J."/>
            <person name="Aqrawi P."/>
            <person name="Gross S."/>
            <person name="Joshi V."/>
            <person name="Fowler G."/>
            <person name="Nazareth L."/>
            <person name="Reid J."/>
            <person name="Worley K."/>
            <person name="Petrosino J."/>
            <person name="Highlander S."/>
            <person name="Gibbs R."/>
        </authorList>
    </citation>
    <scope>NUCLEOTIDE SEQUENCE [LARGE SCALE GENOMIC DNA]</scope>
    <source>
        <strain evidence="1 2">ATCC 23330</strain>
    </source>
</reference>
<accession>F5S5D2</accession>
<dbReference type="EMBL" id="AFHS01000012">
    <property type="protein sequence ID" value="EGK11300.1"/>
    <property type="molecule type" value="Genomic_DNA"/>
</dbReference>
<organism evidence="1 2">
    <name type="scientific">Kingella kingae ATCC 23330</name>
    <dbReference type="NCBI Taxonomy" id="887327"/>
    <lineage>
        <taxon>Bacteria</taxon>
        <taxon>Pseudomonadati</taxon>
        <taxon>Pseudomonadota</taxon>
        <taxon>Betaproteobacteria</taxon>
        <taxon>Neisseriales</taxon>
        <taxon>Neisseriaceae</taxon>
        <taxon>Kingella</taxon>
    </lineage>
</organism>
<name>F5S5D2_KINKI</name>
<gene>
    <name evidence="1" type="ORF">HMPREF0476_0415</name>
</gene>
<evidence type="ECO:0000313" key="2">
    <source>
        <dbReference type="Proteomes" id="UP000004207"/>
    </source>
</evidence>